<dbReference type="InterPro" id="IPR058925">
    <property type="entry name" value="zf-C2H2_AcuF"/>
</dbReference>
<dbReference type="SMART" id="SM00028">
    <property type="entry name" value="TPR"/>
    <property type="match status" value="3"/>
</dbReference>
<dbReference type="InterPro" id="IPR027417">
    <property type="entry name" value="P-loop_NTPase"/>
</dbReference>
<dbReference type="Pfam" id="PF26082">
    <property type="entry name" value="zf-C2H2_AcuF"/>
    <property type="match status" value="1"/>
</dbReference>
<dbReference type="SUPFAM" id="SSF48452">
    <property type="entry name" value="TPR-like"/>
    <property type="match status" value="2"/>
</dbReference>
<dbReference type="InterPro" id="IPR019734">
    <property type="entry name" value="TPR_rpt"/>
</dbReference>
<dbReference type="AlphaFoldDB" id="A0A2J6PM46"/>
<dbReference type="PANTHER" id="PTHR35391">
    <property type="entry name" value="C2H2-TYPE DOMAIN-CONTAINING PROTEIN-RELATED"/>
    <property type="match status" value="1"/>
</dbReference>
<feature type="region of interest" description="Disordered" evidence="1">
    <location>
        <begin position="1"/>
        <end position="35"/>
    </location>
</feature>
<dbReference type="InterPro" id="IPR011990">
    <property type="entry name" value="TPR-like_helical_dom_sf"/>
</dbReference>
<evidence type="ECO:0000256" key="1">
    <source>
        <dbReference type="SAM" id="MobiDB-lite"/>
    </source>
</evidence>
<feature type="domain" description="Oxidoreductase acuF-like C2H2 type zinc-finger" evidence="3">
    <location>
        <begin position="242"/>
        <end position="269"/>
    </location>
</feature>
<dbReference type="EMBL" id="KZ613516">
    <property type="protein sequence ID" value="PMD15083.1"/>
    <property type="molecule type" value="Genomic_DNA"/>
</dbReference>
<proteinExistence type="predicted"/>
<reference evidence="4 5" key="1">
    <citation type="submission" date="2016-05" db="EMBL/GenBank/DDBJ databases">
        <title>A degradative enzymes factory behind the ericoid mycorrhizal symbiosis.</title>
        <authorList>
            <consortium name="DOE Joint Genome Institute"/>
            <person name="Martino E."/>
            <person name="Morin E."/>
            <person name="Grelet G."/>
            <person name="Kuo A."/>
            <person name="Kohler A."/>
            <person name="Daghino S."/>
            <person name="Barry K."/>
            <person name="Choi C."/>
            <person name="Cichocki N."/>
            <person name="Clum A."/>
            <person name="Copeland A."/>
            <person name="Hainaut M."/>
            <person name="Haridas S."/>
            <person name="Labutti K."/>
            <person name="Lindquist E."/>
            <person name="Lipzen A."/>
            <person name="Khouja H.-R."/>
            <person name="Murat C."/>
            <person name="Ohm R."/>
            <person name="Olson A."/>
            <person name="Spatafora J."/>
            <person name="Veneault-Fourrey C."/>
            <person name="Henrissat B."/>
            <person name="Grigoriev I."/>
            <person name="Martin F."/>
            <person name="Perotto S."/>
        </authorList>
    </citation>
    <scope>NUCLEOTIDE SEQUENCE [LARGE SCALE GENOMIC DNA]</scope>
    <source>
        <strain evidence="4 5">UAMH 7357</strain>
    </source>
</reference>
<protein>
    <submittedName>
        <fullName evidence="4">Uncharacterized protein</fullName>
    </submittedName>
</protein>
<gene>
    <name evidence="4" type="ORF">NA56DRAFT_609475</name>
</gene>
<evidence type="ECO:0000259" key="3">
    <source>
        <dbReference type="Pfam" id="PF26082"/>
    </source>
</evidence>
<feature type="region of interest" description="Disordered" evidence="1">
    <location>
        <begin position="164"/>
        <end position="187"/>
    </location>
</feature>
<dbReference type="Proteomes" id="UP000235672">
    <property type="component" value="Unassembled WGS sequence"/>
</dbReference>
<dbReference type="OrthoDB" id="6161812at2759"/>
<dbReference type="Gene3D" id="1.25.40.10">
    <property type="entry name" value="Tetratricopeptide repeat domain"/>
    <property type="match status" value="2"/>
</dbReference>
<dbReference type="Gene3D" id="3.40.50.300">
    <property type="entry name" value="P-loop containing nucleotide triphosphate hydrolases"/>
    <property type="match status" value="1"/>
</dbReference>
<dbReference type="Pfam" id="PF25000">
    <property type="entry name" value="DUF7779"/>
    <property type="match status" value="1"/>
</dbReference>
<dbReference type="PANTHER" id="PTHR35391:SF7">
    <property type="entry name" value="C2H2-TYPE DOMAIN-CONTAINING PROTEIN"/>
    <property type="match status" value="1"/>
</dbReference>
<name>A0A2J6PM46_9HELO</name>
<organism evidence="4 5">
    <name type="scientific">Hyaloscypha hepaticicola</name>
    <dbReference type="NCBI Taxonomy" id="2082293"/>
    <lineage>
        <taxon>Eukaryota</taxon>
        <taxon>Fungi</taxon>
        <taxon>Dikarya</taxon>
        <taxon>Ascomycota</taxon>
        <taxon>Pezizomycotina</taxon>
        <taxon>Leotiomycetes</taxon>
        <taxon>Helotiales</taxon>
        <taxon>Hyaloscyphaceae</taxon>
        <taxon>Hyaloscypha</taxon>
    </lineage>
</organism>
<evidence type="ECO:0000259" key="2">
    <source>
        <dbReference type="Pfam" id="PF25000"/>
    </source>
</evidence>
<dbReference type="Pfam" id="PF13424">
    <property type="entry name" value="TPR_12"/>
    <property type="match status" value="1"/>
</dbReference>
<accession>A0A2J6PM46</accession>
<dbReference type="SUPFAM" id="SSF52540">
    <property type="entry name" value="P-loop containing nucleoside triphosphate hydrolases"/>
    <property type="match status" value="1"/>
</dbReference>
<evidence type="ECO:0000313" key="4">
    <source>
        <dbReference type="EMBL" id="PMD15083.1"/>
    </source>
</evidence>
<feature type="domain" description="DUF7779" evidence="2">
    <location>
        <begin position="760"/>
        <end position="851"/>
    </location>
</feature>
<sequence length="1223" mass="138500">MGEEGNTPEPDALLERQETTPQIPSGIPASPPSDSFNINRGAYNLNPKTPEMTQLSQGIRSLVGHLYKLSMLIRRPIPHDRLTKCNSINVSHYESFESGHILNCFPTLNEILRLRLAHAMKRRRQYLIYSQRHHHALANPKSAPPLEDVFVERLPETQVGEAVGANKPVTTPPRIDTTNLGIPDSRFGTNTEATQFVPLGNSDEDRPPSDLGTVSTYASTTFSDEKVRIPPRPQGPDGKELEQFECPYCLHIVETKTVRAWKLHVLRDLRPYVCTFEQCTSSENMFEKRSEWFSHEMQFHRKDWSCNILGHGTYQHQSEFEDHIRRDHSNWFVESQLPSLIAMFGRPSQALLASCPFCNEAHQEFKEEDLLQAVLTEEGEPIIRRDPVFVPTGKIKRHIARHLERLALFSIPPPDYGDEGMTSLNSDDVDKASSESRSELLESEYPSSIPIKPIVRDTDEALLEKDDYSLTLELLPKPKETKVKLPCRIIKPYHKNPYFVGRKDVSDQIRQTLAPGKGARTYRQVFTLCGSGGVGKTQTALNYVFEYMNEFQVVLWAHASNHTQLLESFSGFAIDLGLVSGEDEAIKDPYAYKGILKRWLDTTETPWLLVLDGADAEDGMDVLKEYLPIGVYGSTLITSRDSTLVPKYGGVVVGELGENDAAELLLRSTTSTSHDLPNTDVVPEVGITAAARSIVGRLGYLPIGIIQAAQFINKKNLQLEEFLDEYNERELIGNAELMQLESPSQEDYPFNLSTVWTMSYRTLQPDQQDLLNLMAFFDPMGIPLQLLSDGAIKASSLGVKPLNFIDTDRKFKRCKSGLVKSSLVMQNEFLEQLWMHRLVQQSCHLWMDHKTRQDAFDKALGLLQAIWPMSDPDNRHHVELWPLQNLLLPHLQSLARFYDLSQSTEDPLVVDQFFLGLLFEAAFFCYERGVNNPVIPLVDIAERYSQRSDEDCNLRMADIYFARGCLENEANMREECFQSFTKQYGCIQACIASGEIKSPDAREALSCGQMGNGCMALDRFQEAEAWYLKAFDIWDRLSRPSEDRKIYVSNIGVCYTNLGKLQEATEVLSPSIKDWDDVSSLKTAILIYGLGNVQIRQGKFDEAFKTHLQAYKLFKTALGDRHHRTADGCHKIGWHFDHQGKYSNAIAMLQQALDVYNDDTNYQNESARTMYKLGTVKLDNGEVESGTALVEEAMLIYSRIFPGRPLDSLGEGDFDKLVIAWSR</sequence>
<feature type="region of interest" description="Disordered" evidence="1">
    <location>
        <begin position="419"/>
        <end position="442"/>
    </location>
</feature>
<keyword evidence="5" id="KW-1185">Reference proteome</keyword>
<dbReference type="InterPro" id="IPR056681">
    <property type="entry name" value="DUF7779"/>
</dbReference>
<evidence type="ECO:0000313" key="5">
    <source>
        <dbReference type="Proteomes" id="UP000235672"/>
    </source>
</evidence>
<feature type="compositionally biased region" description="Basic and acidic residues" evidence="1">
    <location>
        <begin position="428"/>
        <end position="440"/>
    </location>
</feature>